<reference evidence="2 3" key="1">
    <citation type="submission" date="2019-12" db="EMBL/GenBank/DDBJ databases">
        <title>Whole genome shotgun sequence of Streptomyces hygroscopicus subsp. glebosus NBRC 13786.</title>
        <authorList>
            <person name="Ichikawa N."/>
            <person name="Kimura A."/>
            <person name="Kitahashi Y."/>
            <person name="Komaki H."/>
            <person name="Tamura T."/>
        </authorList>
    </citation>
    <scope>NUCLEOTIDE SEQUENCE [LARGE SCALE GENOMIC DNA]</scope>
    <source>
        <strain evidence="2 3">NBRC 13786</strain>
    </source>
</reference>
<proteinExistence type="predicted"/>
<organism evidence="2 3">
    <name type="scientific">Streptomyces glebosus</name>
    <dbReference type="NCBI Taxonomy" id="249580"/>
    <lineage>
        <taxon>Bacteria</taxon>
        <taxon>Bacillati</taxon>
        <taxon>Actinomycetota</taxon>
        <taxon>Actinomycetes</taxon>
        <taxon>Kitasatosporales</taxon>
        <taxon>Streptomycetaceae</taxon>
        <taxon>Streptomyces</taxon>
    </lineage>
</organism>
<dbReference type="Proteomes" id="UP000430079">
    <property type="component" value="Unassembled WGS sequence"/>
</dbReference>
<protein>
    <submittedName>
        <fullName evidence="2">Uncharacterized protein</fullName>
    </submittedName>
</protein>
<gene>
    <name evidence="2" type="ORF">Sgleb_09300</name>
</gene>
<comment type="caution">
    <text evidence="2">The sequence shown here is derived from an EMBL/GenBank/DDBJ whole genome shotgun (WGS) entry which is preliminary data.</text>
</comment>
<feature type="region of interest" description="Disordered" evidence="1">
    <location>
        <begin position="25"/>
        <end position="54"/>
    </location>
</feature>
<evidence type="ECO:0000313" key="2">
    <source>
        <dbReference type="EMBL" id="GFE12883.1"/>
    </source>
</evidence>
<keyword evidence="3" id="KW-1185">Reference proteome</keyword>
<sequence length="54" mass="5951">MEWINPKYADLVRFMRTAEAAIGSDDRPPLRGFLIPGSAGGGDQQGPRFHHPSE</sequence>
<name>A0A640SN09_9ACTN</name>
<evidence type="ECO:0000313" key="3">
    <source>
        <dbReference type="Proteomes" id="UP000430079"/>
    </source>
</evidence>
<dbReference type="EMBL" id="BLIO01000001">
    <property type="protein sequence ID" value="GFE12883.1"/>
    <property type="molecule type" value="Genomic_DNA"/>
</dbReference>
<accession>A0A640SN09</accession>
<evidence type="ECO:0000256" key="1">
    <source>
        <dbReference type="SAM" id="MobiDB-lite"/>
    </source>
</evidence>
<dbReference type="AlphaFoldDB" id="A0A640SN09"/>